<dbReference type="GO" id="GO:0003700">
    <property type="term" value="F:DNA-binding transcription factor activity"/>
    <property type="evidence" value="ECO:0007669"/>
    <property type="project" value="InterPro"/>
</dbReference>
<evidence type="ECO:0000313" key="5">
    <source>
        <dbReference type="Proteomes" id="UP000268973"/>
    </source>
</evidence>
<dbReference type="SUPFAM" id="SSF46785">
    <property type="entry name" value="Winged helix' DNA-binding domain"/>
    <property type="match status" value="1"/>
</dbReference>
<dbReference type="Proteomes" id="UP000268973">
    <property type="component" value="Unassembled WGS sequence"/>
</dbReference>
<accession>A0A3S0N8B7</accession>
<keyword evidence="2" id="KW-0804">Transcription</keyword>
<keyword evidence="5" id="KW-1185">Reference proteome</keyword>
<evidence type="ECO:0000256" key="2">
    <source>
        <dbReference type="ARBA" id="ARBA00023163"/>
    </source>
</evidence>
<keyword evidence="1" id="KW-0805">Transcription regulation</keyword>
<dbReference type="Gene3D" id="1.10.10.10">
    <property type="entry name" value="Winged helix-like DNA-binding domain superfamily/Winged helix DNA-binding domain"/>
    <property type="match status" value="1"/>
</dbReference>
<dbReference type="PANTHER" id="PTHR34580:SF1">
    <property type="entry name" value="PROTEIN PAFC"/>
    <property type="match status" value="1"/>
</dbReference>
<dbReference type="AlphaFoldDB" id="A0A3S0N8B7"/>
<protein>
    <submittedName>
        <fullName evidence="4">WYL domain-containing protein</fullName>
    </submittedName>
</protein>
<dbReference type="PROSITE" id="PS51000">
    <property type="entry name" value="HTH_DEOR_2"/>
    <property type="match status" value="1"/>
</dbReference>
<gene>
    <name evidence="4" type="ORF">EJ063_05595</name>
</gene>
<dbReference type="OrthoDB" id="9807255at2"/>
<dbReference type="InterPro" id="IPR036388">
    <property type="entry name" value="WH-like_DNA-bd_sf"/>
</dbReference>
<sequence>MTIRQRQEAIIRSLRRKGTTTISELAQEVGTSRRTVLRDLTALRDEGFVIYSEPGRGGGIQLDPHSVQTTVRLSVAEVFALVISVSSVYAIGGVPFTGLADVALSKIEKSLPSDKLHDLRRLLDCLYIGTLAPQVNLTDMGDPDSSLLPEFEAAFLKQCPLRFCYRDAKKVVTERYVEPQAMLILPPLWYLVAWDPSRQGFRHFRMDRISHPRIIEGETFKRRHVPFDEHVSPVRNFAHSVKVVP</sequence>
<evidence type="ECO:0000313" key="4">
    <source>
        <dbReference type="EMBL" id="RTZ18261.1"/>
    </source>
</evidence>
<dbReference type="Pfam" id="PF13280">
    <property type="entry name" value="WYL"/>
    <property type="match status" value="1"/>
</dbReference>
<dbReference type="InterPro" id="IPR013196">
    <property type="entry name" value="HTH_11"/>
</dbReference>
<proteinExistence type="predicted"/>
<evidence type="ECO:0000256" key="1">
    <source>
        <dbReference type="ARBA" id="ARBA00023015"/>
    </source>
</evidence>
<feature type="domain" description="HTH deoR-type" evidence="3">
    <location>
        <begin position="3"/>
        <end position="58"/>
    </location>
</feature>
<dbReference type="InterPro" id="IPR051534">
    <property type="entry name" value="CBASS_pafABC_assoc_protein"/>
</dbReference>
<dbReference type="RefSeq" id="WP_126573006.1">
    <property type="nucleotide sequence ID" value="NZ_RXZH01000001.1"/>
</dbReference>
<dbReference type="SMART" id="SM00420">
    <property type="entry name" value="HTH_DEOR"/>
    <property type="match status" value="1"/>
</dbReference>
<reference evidence="4 5" key="1">
    <citation type="submission" date="2018-12" db="EMBL/GenBank/DDBJ databases">
        <title>Vibrio sp. isolated from China Sea.</title>
        <authorList>
            <person name="Li Y."/>
        </authorList>
    </citation>
    <scope>NUCLEOTIDE SEQUENCE [LARGE SCALE GENOMIC DNA]</scope>
    <source>
        <strain evidence="4 5">BEI207</strain>
    </source>
</reference>
<organism evidence="4 5">
    <name type="scientific">Vibrio aquaticus</name>
    <dbReference type="NCBI Taxonomy" id="2496559"/>
    <lineage>
        <taxon>Bacteria</taxon>
        <taxon>Pseudomonadati</taxon>
        <taxon>Pseudomonadota</taxon>
        <taxon>Gammaproteobacteria</taxon>
        <taxon>Vibrionales</taxon>
        <taxon>Vibrionaceae</taxon>
        <taxon>Vibrio</taxon>
    </lineage>
</organism>
<dbReference type="InterPro" id="IPR026881">
    <property type="entry name" value="WYL_dom"/>
</dbReference>
<dbReference type="PANTHER" id="PTHR34580">
    <property type="match status" value="1"/>
</dbReference>
<dbReference type="InterPro" id="IPR036390">
    <property type="entry name" value="WH_DNA-bd_sf"/>
</dbReference>
<name>A0A3S0N8B7_9VIBR</name>
<dbReference type="CDD" id="cd00090">
    <property type="entry name" value="HTH_ARSR"/>
    <property type="match status" value="1"/>
</dbReference>
<dbReference type="EMBL" id="RXZH01000001">
    <property type="protein sequence ID" value="RTZ18261.1"/>
    <property type="molecule type" value="Genomic_DNA"/>
</dbReference>
<dbReference type="PROSITE" id="PS52050">
    <property type="entry name" value="WYL"/>
    <property type="match status" value="1"/>
</dbReference>
<dbReference type="InterPro" id="IPR001034">
    <property type="entry name" value="DeoR_HTH"/>
</dbReference>
<comment type="caution">
    <text evidence="4">The sequence shown here is derived from an EMBL/GenBank/DDBJ whole genome shotgun (WGS) entry which is preliminary data.</text>
</comment>
<evidence type="ECO:0000259" key="3">
    <source>
        <dbReference type="PROSITE" id="PS51000"/>
    </source>
</evidence>
<dbReference type="InterPro" id="IPR011991">
    <property type="entry name" value="ArsR-like_HTH"/>
</dbReference>
<dbReference type="Pfam" id="PF08279">
    <property type="entry name" value="HTH_11"/>
    <property type="match status" value="1"/>
</dbReference>